<evidence type="ECO:0000313" key="1">
    <source>
        <dbReference type="EMBL" id="AVI09438.1"/>
    </source>
</evidence>
<reference evidence="1" key="1">
    <citation type="journal article" date="2018" name="J. Virol.">
        <title>Copy number heterogeneity, large origin tandem repeats, and interspecies recombination in HHV-6A and HHV-6B reference strains.</title>
        <authorList>
            <person name="Greninger A.L."/>
            <person name="Roychoudhury P."/>
            <person name="Makhsous N."/>
            <person name="Hanson D."/>
            <person name="Chase J."/>
            <person name="Krueger G."/>
            <person name="Xie H."/>
            <person name="Huang M.-L."/>
            <person name="Saunders L."/>
            <person name="Ablashi D."/>
            <person name="Koelle D.M."/>
            <person name="Cook L."/>
            <person name="Jerome K.R."/>
        </authorList>
    </citation>
    <scope>NUCLEOTIDE SEQUENCE</scope>
    <source>
        <strain evidence="1">Z29</strain>
    </source>
</reference>
<accession>A0A2L2QEJ0</accession>
<organismHost>
    <name type="scientific">Homo sapiens</name>
    <name type="common">Human</name>
    <dbReference type="NCBI Taxonomy" id="9606"/>
</organismHost>
<proteinExistence type="predicted"/>
<dbReference type="EMBL" id="MF994829">
    <property type="protein sequence ID" value="AVI09438.1"/>
    <property type="molecule type" value="Genomic_DNA"/>
</dbReference>
<protein>
    <submittedName>
        <fullName evidence="1">Uncharacterized protein</fullName>
    </submittedName>
</protein>
<name>A0A2L2QEJ0_HHV6H</name>
<sequence>MRHAADSPVYIGVRRRGSARALRCRFRTKHRGPSSPFSHAVVPRFYGSSPLTSFFFFYSFTEPLHHQECYYLHRIHVFFYLSAPPHHRPSNTFCRIDTDYTRPRMTTVVGHNRATADSKNNINTVRERPRST</sequence>
<organism evidence="1">
    <name type="scientific">Human herpesvirus 6B</name>
    <name type="common">HHV-6 variant B</name>
    <name type="synonym">Human B lymphotropic virus</name>
    <dbReference type="NCBI Taxonomy" id="32604"/>
    <lineage>
        <taxon>Viruses</taxon>
        <taxon>Duplodnaviria</taxon>
        <taxon>Heunggongvirae</taxon>
        <taxon>Peploviricota</taxon>
        <taxon>Herviviricetes</taxon>
        <taxon>Herpesvirales</taxon>
        <taxon>Orthoherpesviridae</taxon>
        <taxon>Betaherpesvirinae</taxon>
        <taxon>Roseolovirus</taxon>
        <taxon>Roseolovirus humanbeta6b</taxon>
    </lineage>
</organism>
<dbReference type="EMBL" id="MF994829">
    <property type="protein sequence ID" value="AVI09319.1"/>
    <property type="molecule type" value="Genomic_DNA"/>
</dbReference>